<dbReference type="Proteomes" id="UP000282971">
    <property type="component" value="Unassembled WGS sequence"/>
</dbReference>
<dbReference type="SUPFAM" id="SSF103473">
    <property type="entry name" value="MFS general substrate transporter"/>
    <property type="match status" value="1"/>
</dbReference>
<evidence type="ECO:0000256" key="4">
    <source>
        <dbReference type="ARBA" id="ARBA00022692"/>
    </source>
</evidence>
<dbReference type="PANTHER" id="PTHR23513">
    <property type="entry name" value="INTEGRAL MEMBRANE EFFLUX PROTEIN-RELATED"/>
    <property type="match status" value="1"/>
</dbReference>
<evidence type="ECO:0000256" key="1">
    <source>
        <dbReference type="ARBA" id="ARBA00004651"/>
    </source>
</evidence>
<evidence type="ECO:0000313" key="11">
    <source>
        <dbReference type="Proteomes" id="UP000282971"/>
    </source>
</evidence>
<comment type="caution">
    <text evidence="10">The sequence shown here is derived from an EMBL/GenBank/DDBJ whole genome shotgun (WGS) entry which is preliminary data.</text>
</comment>
<feature type="transmembrane region" description="Helical" evidence="8">
    <location>
        <begin position="166"/>
        <end position="192"/>
    </location>
</feature>
<evidence type="ECO:0000259" key="9">
    <source>
        <dbReference type="PROSITE" id="PS50850"/>
    </source>
</evidence>
<dbReference type="OrthoDB" id="9809918at2"/>
<evidence type="ECO:0000256" key="2">
    <source>
        <dbReference type="ARBA" id="ARBA00022448"/>
    </source>
</evidence>
<dbReference type="AlphaFoldDB" id="A0A437LZX1"/>
<accession>A0A437LZX1</accession>
<sequence>MTSAADEPRSPFAVPIYRAVWFANTTSNFGAMIQSVAASWTMASMTASPQMIALVQASSTLPIMLFALLAGAVADNLDRRRVMMAAQIFMLILSLLLSASTWAQLLTPWTLLTFTFLIACGTAFKAPAWQASVGEMVPRPVLPSAIAYNAVGFNIARSAGPAVGGLLVATAGSAAAFLANAFSHLGLIGVLARWRTDTPTARLPREPLGSAMAAGIRYVAMSPSIRSVLLRAALFGFGSSAIPAMMPLVARDILRGGPTTYGLLLAAFGCGAVGAALSSSRLRRSLSSEGIVRLAMAVVLIGLVTIATAPLLALILPALMLAGAGWVLALSTFNVSVQFACPRWVAARALSLYQSAVFGGTAIGSWCFGLIAEHHGPTAALMAAAMIQIVGLITGLRHPLTRLEDVDLSPHGWNAPETAVAIEARAGPIEILIEHRIDPADIAAFRSAMIERRRMRRRDGARDWRLLRDLSDPHLWIERYMVANWTEYVRHNERRTRADAANSEMLRTLQIGGEPVIIRRMLEQQPATPTDGAGPRMISTPDMEGNA</sequence>
<protein>
    <submittedName>
        <fullName evidence="10">MFS transporter</fullName>
    </submittedName>
</protein>
<keyword evidence="4 8" id="KW-0812">Transmembrane</keyword>
<name>A0A437LZX1_9SPHN</name>
<keyword evidence="2" id="KW-0813">Transport</keyword>
<dbReference type="GO" id="GO:0005886">
    <property type="term" value="C:plasma membrane"/>
    <property type="evidence" value="ECO:0007669"/>
    <property type="project" value="UniProtKB-SubCell"/>
</dbReference>
<keyword evidence="5 8" id="KW-1133">Transmembrane helix</keyword>
<reference evidence="10 11" key="1">
    <citation type="submission" date="2019-01" db="EMBL/GenBank/DDBJ databases">
        <authorList>
            <person name="Chen W.-M."/>
        </authorList>
    </citation>
    <scope>NUCLEOTIDE SEQUENCE [LARGE SCALE GENOMIC DNA]</scope>
    <source>
        <strain evidence="10 11">CCP-7</strain>
    </source>
</reference>
<feature type="transmembrane region" description="Helical" evidence="8">
    <location>
        <begin position="261"/>
        <end position="279"/>
    </location>
</feature>
<evidence type="ECO:0000256" key="5">
    <source>
        <dbReference type="ARBA" id="ARBA00022989"/>
    </source>
</evidence>
<dbReference type="Pfam" id="PF05977">
    <property type="entry name" value="MFS_3"/>
    <property type="match status" value="1"/>
</dbReference>
<proteinExistence type="predicted"/>
<dbReference type="GO" id="GO:0022857">
    <property type="term" value="F:transmembrane transporter activity"/>
    <property type="evidence" value="ECO:0007669"/>
    <property type="project" value="InterPro"/>
</dbReference>
<dbReference type="InterPro" id="IPR036259">
    <property type="entry name" value="MFS_trans_sf"/>
</dbReference>
<organism evidence="10 11">
    <name type="scientific">Sphingomonas crocodyli</name>
    <dbReference type="NCBI Taxonomy" id="1979270"/>
    <lineage>
        <taxon>Bacteria</taxon>
        <taxon>Pseudomonadati</taxon>
        <taxon>Pseudomonadota</taxon>
        <taxon>Alphaproteobacteria</taxon>
        <taxon>Sphingomonadales</taxon>
        <taxon>Sphingomonadaceae</taxon>
        <taxon>Sphingomonas</taxon>
    </lineage>
</organism>
<dbReference type="PROSITE" id="PS50850">
    <property type="entry name" value="MFS"/>
    <property type="match status" value="1"/>
</dbReference>
<feature type="transmembrane region" description="Helical" evidence="8">
    <location>
        <begin position="228"/>
        <end position="249"/>
    </location>
</feature>
<evidence type="ECO:0000313" key="10">
    <source>
        <dbReference type="EMBL" id="RVT90952.1"/>
    </source>
</evidence>
<dbReference type="CDD" id="cd06173">
    <property type="entry name" value="MFS_MefA_like"/>
    <property type="match status" value="1"/>
</dbReference>
<comment type="subcellular location">
    <subcellularLocation>
        <location evidence="1">Cell membrane</location>
        <topology evidence="1">Multi-pass membrane protein</topology>
    </subcellularLocation>
</comment>
<gene>
    <name evidence="10" type="ORF">EOD43_15575</name>
</gene>
<dbReference type="EMBL" id="SACN01000002">
    <property type="protein sequence ID" value="RVT90952.1"/>
    <property type="molecule type" value="Genomic_DNA"/>
</dbReference>
<feature type="transmembrane region" description="Helical" evidence="8">
    <location>
        <begin position="82"/>
        <end position="103"/>
    </location>
</feature>
<feature type="region of interest" description="Disordered" evidence="7">
    <location>
        <begin position="524"/>
        <end position="547"/>
    </location>
</feature>
<feature type="transmembrane region" description="Helical" evidence="8">
    <location>
        <begin position="51"/>
        <end position="70"/>
    </location>
</feature>
<keyword evidence="3" id="KW-1003">Cell membrane</keyword>
<keyword evidence="11" id="KW-1185">Reference proteome</keyword>
<dbReference type="Gene3D" id="1.20.1250.20">
    <property type="entry name" value="MFS general substrate transporter like domains"/>
    <property type="match status" value="1"/>
</dbReference>
<feature type="domain" description="Major facilitator superfamily (MFS) profile" evidence="9">
    <location>
        <begin position="16"/>
        <end position="402"/>
    </location>
</feature>
<dbReference type="RefSeq" id="WP_127744967.1">
    <property type="nucleotide sequence ID" value="NZ_SACN01000002.1"/>
</dbReference>
<evidence type="ECO:0000256" key="7">
    <source>
        <dbReference type="SAM" id="MobiDB-lite"/>
    </source>
</evidence>
<feature type="transmembrane region" description="Helical" evidence="8">
    <location>
        <begin position="291"/>
        <end position="313"/>
    </location>
</feature>
<evidence type="ECO:0000256" key="8">
    <source>
        <dbReference type="SAM" id="Phobius"/>
    </source>
</evidence>
<evidence type="ECO:0000256" key="6">
    <source>
        <dbReference type="ARBA" id="ARBA00023136"/>
    </source>
</evidence>
<dbReference type="InterPro" id="IPR020846">
    <property type="entry name" value="MFS_dom"/>
</dbReference>
<feature type="transmembrane region" description="Helical" evidence="8">
    <location>
        <begin position="352"/>
        <end position="372"/>
    </location>
</feature>
<dbReference type="InterPro" id="IPR010290">
    <property type="entry name" value="TM_effector"/>
</dbReference>
<feature type="transmembrane region" description="Helical" evidence="8">
    <location>
        <begin position="378"/>
        <end position="396"/>
    </location>
</feature>
<evidence type="ECO:0000256" key="3">
    <source>
        <dbReference type="ARBA" id="ARBA00022475"/>
    </source>
</evidence>
<dbReference type="PANTHER" id="PTHR23513:SF11">
    <property type="entry name" value="STAPHYLOFERRIN A TRANSPORTER"/>
    <property type="match status" value="1"/>
</dbReference>
<feature type="transmembrane region" description="Helical" evidence="8">
    <location>
        <begin position="319"/>
        <end position="340"/>
    </location>
</feature>
<keyword evidence="6 8" id="KW-0472">Membrane</keyword>